<comment type="similarity">
    <text evidence="2">Belongs to the bacterial solute-binding protein 3 family.</text>
</comment>
<gene>
    <name evidence="8" type="primary">mltF</name>
    <name evidence="10" type="ORF">FHS30_001406</name>
</gene>
<sequence length="489" mass="55214">MRSTLSHFAQQLIKATCLIGLFAACALLVDSRPPTKLEQIQADGVLRVASINGPETYYEDPDGNLTGFEYSLAAAFADYLGVSLEIVPTHNFGEILDLVKTGKTVDMAAAGMIVTKRRQQSVSFSDPYLEISQLLIYRNGTGRPTELESLFGRKIMVMEDSSEAERLSQISAQYPQLEWSASADYNSMDLIEQVHVGEIDFALVKSTAYAISQSVYPRARIAYTFPEKQPLAWAFQQSNDESLKAAANRFLTSYKADNRLANLEATHFHQEPAFNAGGALAFTNRIRTRLPKWETLLKETAANYEFDWLMLAAISYQESHWNPRARSYTGVRGLMMLTRTTAHELGIENRLDPVQSVEGGTRYLSKIMTRLPKGIQGQDRLWMALAAYNVGFGHLMDARRLARKHGKNPNSWDDIAEILPLLAQRKHYKNTRHGYARGWEPVNYVNNIRQFHTILAWHKQVEQRRLAMAETTILSANEHTTESDLRSSL</sequence>
<evidence type="ECO:0000256" key="6">
    <source>
        <dbReference type="ARBA" id="ARBA00023239"/>
    </source>
</evidence>
<dbReference type="Pfam" id="PF01464">
    <property type="entry name" value="SLT"/>
    <property type="match status" value="1"/>
</dbReference>
<dbReference type="InterPro" id="IPR023346">
    <property type="entry name" value="Lysozyme-like_dom_sf"/>
</dbReference>
<keyword evidence="3 8" id="KW-0732">Signal</keyword>
<dbReference type="PANTHER" id="PTHR35936">
    <property type="entry name" value="MEMBRANE-BOUND LYTIC MUREIN TRANSGLYCOSYLASE F"/>
    <property type="match status" value="1"/>
</dbReference>
<comment type="similarity">
    <text evidence="8">In the N-terminal section; belongs to the bacterial solute-binding protein 3 family.</text>
</comment>
<comment type="caution">
    <text evidence="10">The sequence shown here is derived from an EMBL/GenBank/DDBJ whole genome shotgun (WGS) entry which is preliminary data.</text>
</comment>
<dbReference type="Proteomes" id="UP000559987">
    <property type="component" value="Unassembled WGS sequence"/>
</dbReference>
<evidence type="ECO:0000256" key="4">
    <source>
        <dbReference type="ARBA" id="ARBA00023136"/>
    </source>
</evidence>
<dbReference type="GO" id="GO:0009253">
    <property type="term" value="P:peptidoglycan catabolic process"/>
    <property type="evidence" value="ECO:0007669"/>
    <property type="project" value="TreeGrafter"/>
</dbReference>
<evidence type="ECO:0000256" key="8">
    <source>
        <dbReference type="HAMAP-Rule" id="MF_02016"/>
    </source>
</evidence>
<dbReference type="InterPro" id="IPR001638">
    <property type="entry name" value="Solute-binding_3/MltF_N"/>
</dbReference>
<dbReference type="GO" id="GO:0071555">
    <property type="term" value="P:cell wall organization"/>
    <property type="evidence" value="ECO:0007669"/>
    <property type="project" value="UniProtKB-KW"/>
</dbReference>
<evidence type="ECO:0000256" key="3">
    <source>
        <dbReference type="ARBA" id="ARBA00022729"/>
    </source>
</evidence>
<comment type="catalytic activity">
    <reaction evidence="8">
        <text>Exolytic cleavage of the (1-&gt;4)-beta-glycosidic linkage between N-acetylmuramic acid (MurNAc) and N-acetylglucosamine (GlcNAc) residues in peptidoglycan, from either the reducing or the non-reducing ends of the peptidoglycan chains, with concomitant formation of a 1,6-anhydrobond in the MurNAc residue.</text>
        <dbReference type="EC" id="4.2.2.n1"/>
    </reaction>
</comment>
<dbReference type="SUPFAM" id="SSF53955">
    <property type="entry name" value="Lysozyme-like"/>
    <property type="match status" value="1"/>
</dbReference>
<dbReference type="CDD" id="cd01009">
    <property type="entry name" value="PBP2_YfhD_N"/>
    <property type="match status" value="1"/>
</dbReference>
<dbReference type="AlphaFoldDB" id="A0A839UK45"/>
<comment type="similarity">
    <text evidence="1">Belongs to the transglycosylase Slt family.</text>
</comment>
<dbReference type="Gene3D" id="3.40.190.10">
    <property type="entry name" value="Periplasmic binding protein-like II"/>
    <property type="match status" value="2"/>
</dbReference>
<keyword evidence="4 8" id="KW-0472">Membrane</keyword>
<comment type="subcellular location">
    <subcellularLocation>
        <location evidence="8">Cell outer membrane</location>
        <topology evidence="8">Peripheral membrane protein</topology>
    </subcellularLocation>
    <text evidence="8">Attached to the inner leaflet of the outer membrane.</text>
</comment>
<dbReference type="Gene3D" id="1.10.530.10">
    <property type="match status" value="1"/>
</dbReference>
<evidence type="ECO:0000259" key="9">
    <source>
        <dbReference type="SMART" id="SM00062"/>
    </source>
</evidence>
<keyword evidence="6 8" id="KW-0456">Lyase</keyword>
<dbReference type="Pfam" id="PF00497">
    <property type="entry name" value="SBP_bac_3"/>
    <property type="match status" value="1"/>
</dbReference>
<evidence type="ECO:0000256" key="2">
    <source>
        <dbReference type="ARBA" id="ARBA00010333"/>
    </source>
</evidence>
<dbReference type="RefSeq" id="WP_183909725.1">
    <property type="nucleotide sequence ID" value="NZ_JACHXZ010000002.1"/>
</dbReference>
<comment type="function">
    <text evidence="8">Murein-degrading enzyme that degrades murein glycan strands and insoluble, high-molecular weight murein sacculi, with the concomitant formation of a 1,6-anhydromuramoyl product. Lytic transglycosylases (LTs) play an integral role in the metabolism of the peptidoglycan (PG) sacculus. Their lytic action creates space within the PG sacculus to allow for its expansion as well as for the insertion of various structures such as secretion systems and flagella.</text>
</comment>
<dbReference type="CDD" id="cd13403">
    <property type="entry name" value="MLTF-like"/>
    <property type="match status" value="1"/>
</dbReference>
<dbReference type="EMBL" id="JACHXZ010000002">
    <property type="protein sequence ID" value="MBB3168222.1"/>
    <property type="molecule type" value="Genomic_DNA"/>
</dbReference>
<dbReference type="HAMAP" id="MF_02016">
    <property type="entry name" value="MltF"/>
    <property type="match status" value="1"/>
</dbReference>
<evidence type="ECO:0000313" key="10">
    <source>
        <dbReference type="EMBL" id="MBB3168222.1"/>
    </source>
</evidence>
<reference evidence="10 11" key="1">
    <citation type="submission" date="2020-08" db="EMBL/GenBank/DDBJ databases">
        <title>Genomic Encyclopedia of Type Strains, Phase III (KMG-III): the genomes of soil and plant-associated and newly described type strains.</title>
        <authorList>
            <person name="Whitman W."/>
        </authorList>
    </citation>
    <scope>NUCLEOTIDE SEQUENCE [LARGE SCALE GENOMIC DNA]</scope>
    <source>
        <strain evidence="10 11">CECT 8571</strain>
    </source>
</reference>
<comment type="similarity">
    <text evidence="8">In the C-terminal section; belongs to the transglycosylase Slt family.</text>
</comment>
<dbReference type="InterPro" id="IPR008258">
    <property type="entry name" value="Transglycosylase_SLT_dom_1"/>
</dbReference>
<dbReference type="InterPro" id="IPR023703">
    <property type="entry name" value="MltF"/>
</dbReference>
<dbReference type="SUPFAM" id="SSF53850">
    <property type="entry name" value="Periplasmic binding protein-like II"/>
    <property type="match status" value="1"/>
</dbReference>
<dbReference type="PROSITE" id="PS00922">
    <property type="entry name" value="TRANSGLYCOSYLASE"/>
    <property type="match status" value="1"/>
</dbReference>
<dbReference type="InterPro" id="IPR000189">
    <property type="entry name" value="Transglyc_AS"/>
</dbReference>
<dbReference type="GO" id="GO:0016998">
    <property type="term" value="P:cell wall macromolecule catabolic process"/>
    <property type="evidence" value="ECO:0007669"/>
    <property type="project" value="UniProtKB-UniRule"/>
</dbReference>
<protein>
    <recommendedName>
        <fullName evidence="8">Membrane-bound lytic murein transglycosylase F</fullName>
        <ecNumber evidence="8">4.2.2.n1</ecNumber>
    </recommendedName>
    <alternativeName>
        <fullName evidence="8">Murein lyase F</fullName>
    </alternativeName>
</protein>
<dbReference type="EC" id="4.2.2.n1" evidence="8"/>
<feature type="domain" description="Solute-binding protein family 3/N-terminal" evidence="9">
    <location>
        <begin position="45"/>
        <end position="271"/>
    </location>
</feature>
<organism evidence="10 11">
    <name type="scientific">Simiduia aestuariiviva</name>
    <dbReference type="NCBI Taxonomy" id="1510459"/>
    <lineage>
        <taxon>Bacteria</taxon>
        <taxon>Pseudomonadati</taxon>
        <taxon>Pseudomonadota</taxon>
        <taxon>Gammaproteobacteria</taxon>
        <taxon>Cellvibrionales</taxon>
        <taxon>Cellvibrionaceae</taxon>
        <taxon>Simiduia</taxon>
    </lineage>
</organism>
<dbReference type="GO" id="GO:0009279">
    <property type="term" value="C:cell outer membrane"/>
    <property type="evidence" value="ECO:0007669"/>
    <property type="project" value="UniProtKB-SubCell"/>
</dbReference>
<evidence type="ECO:0000256" key="1">
    <source>
        <dbReference type="ARBA" id="ARBA00007734"/>
    </source>
</evidence>
<accession>A0A839UK45</accession>
<comment type="domain">
    <text evidence="8">The N-terminal domain does not have lytic activity and probably modulates enzymatic activity. The C-terminal domain is the catalytic active domain.</text>
</comment>
<dbReference type="PROSITE" id="PS51257">
    <property type="entry name" value="PROKAR_LIPOPROTEIN"/>
    <property type="match status" value="1"/>
</dbReference>
<feature type="active site" evidence="8">
    <location>
        <position position="318"/>
    </location>
</feature>
<dbReference type="PANTHER" id="PTHR35936:SF32">
    <property type="entry name" value="MEMBRANE-BOUND LYTIC MUREIN TRANSGLYCOSYLASE F"/>
    <property type="match status" value="1"/>
</dbReference>
<name>A0A839UK45_9GAMM</name>
<evidence type="ECO:0000256" key="7">
    <source>
        <dbReference type="ARBA" id="ARBA00023316"/>
    </source>
</evidence>
<dbReference type="SMART" id="SM00062">
    <property type="entry name" value="PBPb"/>
    <property type="match status" value="1"/>
</dbReference>
<proteinExistence type="inferred from homology"/>
<dbReference type="NCBIfam" id="NF008112">
    <property type="entry name" value="PRK10859.1"/>
    <property type="match status" value="1"/>
</dbReference>
<keyword evidence="11" id="KW-1185">Reference proteome</keyword>
<evidence type="ECO:0000256" key="5">
    <source>
        <dbReference type="ARBA" id="ARBA00023237"/>
    </source>
</evidence>
<feature type="region of interest" description="LT domain" evidence="8">
    <location>
        <begin position="272"/>
        <end position="489"/>
    </location>
</feature>
<keyword evidence="5 8" id="KW-0998">Cell outer membrane</keyword>
<evidence type="ECO:0000313" key="11">
    <source>
        <dbReference type="Proteomes" id="UP000559987"/>
    </source>
</evidence>
<keyword evidence="7 8" id="KW-0961">Cell wall biogenesis/degradation</keyword>
<comment type="caution">
    <text evidence="8">Lacks conserved residue(s) required for the propagation of feature annotation.</text>
</comment>
<dbReference type="GO" id="GO:0008933">
    <property type="term" value="F:peptidoglycan lytic transglycosylase activity"/>
    <property type="evidence" value="ECO:0007669"/>
    <property type="project" value="UniProtKB-UniRule"/>
</dbReference>